<comment type="caution">
    <text evidence="6">The sequence shown here is derived from an EMBL/GenBank/DDBJ whole genome shotgun (WGS) entry which is preliminary data.</text>
</comment>
<feature type="transmembrane region" description="Helical" evidence="4">
    <location>
        <begin position="362"/>
        <end position="384"/>
    </location>
</feature>
<keyword evidence="2" id="KW-0328">Glycosyltransferase</keyword>
<evidence type="ECO:0000259" key="5">
    <source>
        <dbReference type="Pfam" id="PF00535"/>
    </source>
</evidence>
<dbReference type="AlphaFoldDB" id="A0A3D8L7Y6"/>
<dbReference type="GO" id="GO:0016757">
    <property type="term" value="F:glycosyltransferase activity"/>
    <property type="evidence" value="ECO:0007669"/>
    <property type="project" value="UniProtKB-KW"/>
</dbReference>
<keyword evidence="4" id="KW-1133">Transmembrane helix</keyword>
<evidence type="ECO:0000256" key="3">
    <source>
        <dbReference type="ARBA" id="ARBA00022679"/>
    </source>
</evidence>
<reference evidence="7" key="1">
    <citation type="submission" date="2018-08" db="EMBL/GenBank/DDBJ databases">
        <authorList>
            <person name="Liu Z.-W."/>
            <person name="Du Z.-J."/>
        </authorList>
    </citation>
    <scope>NUCLEOTIDE SEQUENCE [LARGE SCALE GENOMIC DNA]</scope>
    <source>
        <strain evidence="7">H4X</strain>
    </source>
</reference>
<comment type="similarity">
    <text evidence="1">Belongs to the glycosyltransferase 2 family.</text>
</comment>
<feature type="transmembrane region" description="Helical" evidence="4">
    <location>
        <begin position="331"/>
        <end position="350"/>
    </location>
</feature>
<evidence type="ECO:0000313" key="6">
    <source>
        <dbReference type="EMBL" id="RDV13443.1"/>
    </source>
</evidence>
<feature type="domain" description="Glycosyltransferase 2-like" evidence="5">
    <location>
        <begin position="66"/>
        <end position="198"/>
    </location>
</feature>
<evidence type="ECO:0000256" key="2">
    <source>
        <dbReference type="ARBA" id="ARBA00022676"/>
    </source>
</evidence>
<organism evidence="6 7">
    <name type="scientific">Pontibacter diazotrophicus</name>
    <dbReference type="NCBI Taxonomy" id="1400979"/>
    <lineage>
        <taxon>Bacteria</taxon>
        <taxon>Pseudomonadati</taxon>
        <taxon>Bacteroidota</taxon>
        <taxon>Cytophagia</taxon>
        <taxon>Cytophagales</taxon>
        <taxon>Hymenobacteraceae</taxon>
        <taxon>Pontibacter</taxon>
    </lineage>
</organism>
<gene>
    <name evidence="6" type="ORF">DXT99_19845</name>
</gene>
<proteinExistence type="inferred from homology"/>
<dbReference type="Pfam" id="PF00535">
    <property type="entry name" value="Glycos_transf_2"/>
    <property type="match status" value="1"/>
</dbReference>
<protein>
    <submittedName>
        <fullName evidence="6">Glycosyltransferase</fullName>
    </submittedName>
</protein>
<keyword evidence="4" id="KW-0472">Membrane</keyword>
<keyword evidence="4" id="KW-0812">Transmembrane</keyword>
<keyword evidence="3 6" id="KW-0808">Transferase</keyword>
<evidence type="ECO:0000313" key="7">
    <source>
        <dbReference type="Proteomes" id="UP000256708"/>
    </source>
</evidence>
<dbReference type="SUPFAM" id="SSF53448">
    <property type="entry name" value="Nucleotide-diphospho-sugar transferases"/>
    <property type="match status" value="1"/>
</dbReference>
<dbReference type="PANTHER" id="PTHR43630">
    <property type="entry name" value="POLY-BETA-1,6-N-ACETYL-D-GLUCOSAMINE SYNTHASE"/>
    <property type="match status" value="1"/>
</dbReference>
<feature type="transmembrane region" description="Helical" evidence="4">
    <location>
        <begin position="24"/>
        <end position="49"/>
    </location>
</feature>
<evidence type="ECO:0000256" key="4">
    <source>
        <dbReference type="SAM" id="Phobius"/>
    </source>
</evidence>
<dbReference type="InterPro" id="IPR029044">
    <property type="entry name" value="Nucleotide-diphossugar_trans"/>
</dbReference>
<keyword evidence="7" id="KW-1185">Reference proteome</keyword>
<dbReference type="PANTHER" id="PTHR43630:SF1">
    <property type="entry name" value="POLY-BETA-1,6-N-ACETYL-D-GLUCOSAMINE SYNTHASE"/>
    <property type="match status" value="1"/>
</dbReference>
<accession>A0A3D8L7Y6</accession>
<dbReference type="Gene3D" id="3.90.550.10">
    <property type="entry name" value="Spore Coat Polysaccharide Biosynthesis Protein SpsA, Chain A"/>
    <property type="match status" value="1"/>
</dbReference>
<dbReference type="OrthoDB" id="9800276at2"/>
<dbReference type="Proteomes" id="UP000256708">
    <property type="component" value="Unassembled WGS sequence"/>
</dbReference>
<feature type="transmembrane region" description="Helical" evidence="4">
    <location>
        <begin position="305"/>
        <end position="325"/>
    </location>
</feature>
<sequence>MARGGSASEITHTTFQPLIETYNLITTVLLVLLALCVLVQLYFSFFYFLPLSKYEDPESRAEWPVSVVVAAHDELENLVELLPILLDQEYPEFEIIVVNDRSEDDTEFYLYELEKQFPNFRVVTIKKTPEYLNPKKYALALGIRAAKYEHLLLTDADCRPLSKNWIEKMQSGYKSGSEVVLGYSPYAQLKGFLNQLVRYETLLTGIQYLSHANKGNAYMGVGRNLSYTKGCFFKNKGFASHIKTIGGDDDLFVRDAANNSSISIVIDKEGQTVSIPKKTFREWIVQKRRHMSVGGRYKASDRRRIGIFVVSNILFYIISIIILVLNTHLAILGALVGVRYLSVFPVYMLVARRLNDTISLLMLPLLDVVYFLNYLFLGISVILFKKFRWK</sequence>
<name>A0A3D8L7Y6_9BACT</name>
<evidence type="ECO:0000256" key="1">
    <source>
        <dbReference type="ARBA" id="ARBA00006739"/>
    </source>
</evidence>
<dbReference type="InterPro" id="IPR001173">
    <property type="entry name" value="Glyco_trans_2-like"/>
</dbReference>
<dbReference type="EMBL" id="QRGR01000024">
    <property type="protein sequence ID" value="RDV13443.1"/>
    <property type="molecule type" value="Genomic_DNA"/>
</dbReference>